<proteinExistence type="predicted"/>
<protein>
    <submittedName>
        <fullName evidence="2">DUF6090 family protein</fullName>
    </submittedName>
</protein>
<reference evidence="2" key="1">
    <citation type="journal article" date="2014" name="Int. J. Syst. Evol. Microbiol.">
        <title>Complete genome of a new Firmicutes species belonging to the dominant human colonic microbiota ('Ruminococcus bicirculans') reveals two chromosomes and a selective capacity to utilize plant glucans.</title>
        <authorList>
            <consortium name="NISC Comparative Sequencing Program"/>
            <person name="Wegmann U."/>
            <person name="Louis P."/>
            <person name="Goesmann A."/>
            <person name="Henrissat B."/>
            <person name="Duncan S.H."/>
            <person name="Flint H.J."/>
        </authorList>
    </citation>
    <scope>NUCLEOTIDE SEQUENCE</scope>
    <source>
        <strain evidence="2">CECT 8869</strain>
    </source>
</reference>
<accession>A0ABT8RUD2</accession>
<comment type="caution">
    <text evidence="2">The sequence shown here is derived from an EMBL/GenBank/DDBJ whole genome shotgun (WGS) entry which is preliminary data.</text>
</comment>
<gene>
    <name evidence="2" type="ORF">Q2T41_17950</name>
</gene>
<reference evidence="2" key="2">
    <citation type="submission" date="2023-06" db="EMBL/GenBank/DDBJ databases">
        <authorList>
            <person name="Lucena T."/>
            <person name="Sun Q."/>
        </authorList>
    </citation>
    <scope>NUCLEOTIDE SEQUENCE</scope>
    <source>
        <strain evidence="2">CECT 8869</strain>
    </source>
</reference>
<keyword evidence="1" id="KW-0472">Membrane</keyword>
<dbReference type="EMBL" id="JAUKUC010000001">
    <property type="protein sequence ID" value="MDO1514541.1"/>
    <property type="molecule type" value="Genomic_DNA"/>
</dbReference>
<keyword evidence="1" id="KW-1133">Transmembrane helix</keyword>
<evidence type="ECO:0000313" key="2">
    <source>
        <dbReference type="EMBL" id="MDO1514541.1"/>
    </source>
</evidence>
<dbReference type="Pfam" id="PF19578">
    <property type="entry name" value="DUF6090"/>
    <property type="match status" value="1"/>
</dbReference>
<evidence type="ECO:0000256" key="1">
    <source>
        <dbReference type="SAM" id="Phobius"/>
    </source>
</evidence>
<dbReference type="Proteomes" id="UP001168579">
    <property type="component" value="Unassembled WGS sequence"/>
</dbReference>
<evidence type="ECO:0000313" key="3">
    <source>
        <dbReference type="Proteomes" id="UP001168579"/>
    </source>
</evidence>
<dbReference type="InterPro" id="IPR045749">
    <property type="entry name" value="DUF6090"/>
</dbReference>
<dbReference type="RefSeq" id="WP_304437198.1">
    <property type="nucleotide sequence ID" value="NZ_JAUKUC010000001.1"/>
</dbReference>
<organism evidence="2 3">
    <name type="scientific">Maribacter confluentis</name>
    <dbReference type="NCBI Taxonomy" id="1656093"/>
    <lineage>
        <taxon>Bacteria</taxon>
        <taxon>Pseudomonadati</taxon>
        <taxon>Bacteroidota</taxon>
        <taxon>Flavobacteriia</taxon>
        <taxon>Flavobacteriales</taxon>
        <taxon>Flavobacteriaceae</taxon>
        <taxon>Maribacter</taxon>
    </lineage>
</organism>
<keyword evidence="3" id="KW-1185">Reference proteome</keyword>
<feature type="transmembrane region" description="Helical" evidence="1">
    <location>
        <begin position="21"/>
        <end position="42"/>
    </location>
</feature>
<keyword evidence="1" id="KW-0812">Transmembrane</keyword>
<name>A0ABT8RUD2_9FLAO</name>
<sequence length="257" mass="30027">MLKFFRIIRQNLLSEGKTGKYLKYAIGEVVLVVIGILVALYINNWNENQKEEKREILILKSLQKDFIENEKIYSKIIDNQTFVIDNCKSLIECLERKDLKYKRDSIISLIYYGAFNYYRAEPILGSYQALIGSGDLKILESETLKSKLAFFSSEINQGFEDETLSMNLLNTLHYEFKSIGTLFLDNRIRQTVGLNKVKKDVEFQNKKLIELYHNPNILHPLAMKTGVENNRLKLYIKMLEYSSEILTLVESELEEKK</sequence>